<feature type="disulfide bond" evidence="8">
    <location>
        <begin position="8"/>
        <end position="51"/>
    </location>
</feature>
<feature type="disulfide bond" evidence="8">
    <location>
        <begin position="397"/>
        <end position="424"/>
    </location>
</feature>
<dbReference type="Ensembl" id="ENSCSAVT00000013627.1">
    <property type="protein sequence ID" value="ENSCSAVP00000013471.1"/>
    <property type="gene ID" value="ENSCSAVG00000007905.1"/>
</dbReference>
<feature type="disulfide bond" evidence="8">
    <location>
        <begin position="129"/>
        <end position="172"/>
    </location>
</feature>
<feature type="disulfide bond" evidence="8">
    <location>
        <begin position="1265"/>
        <end position="1308"/>
    </location>
</feature>
<feature type="domain" description="Sushi" evidence="9">
    <location>
        <begin position="488"/>
        <end position="548"/>
    </location>
</feature>
<evidence type="ECO:0000256" key="2">
    <source>
        <dbReference type="ARBA" id="ARBA00022525"/>
    </source>
</evidence>
<feature type="disulfide bond" evidence="8">
    <location>
        <begin position="687"/>
        <end position="714"/>
    </location>
</feature>
<feature type="disulfide bond" evidence="8">
    <location>
        <begin position="781"/>
        <end position="824"/>
    </location>
</feature>
<evidence type="ECO:0000256" key="3">
    <source>
        <dbReference type="ARBA" id="ARBA00022659"/>
    </source>
</evidence>
<dbReference type="SMART" id="SM00032">
    <property type="entry name" value="CCP"/>
    <property type="match status" value="23"/>
</dbReference>
<keyword evidence="4" id="KW-0732">Signal</keyword>
<feature type="disulfide bond" evidence="8">
    <location>
        <begin position="490"/>
        <end position="533"/>
    </location>
</feature>
<reference evidence="11" key="1">
    <citation type="submission" date="2003-08" db="EMBL/GenBank/DDBJ databases">
        <authorList>
            <person name="Birren B."/>
            <person name="Nusbaum C."/>
            <person name="Abebe A."/>
            <person name="Abouelleil A."/>
            <person name="Adekoya E."/>
            <person name="Ait-zahra M."/>
            <person name="Allen N."/>
            <person name="Allen T."/>
            <person name="An P."/>
            <person name="Anderson M."/>
            <person name="Anderson S."/>
            <person name="Arachchi H."/>
            <person name="Armbruster J."/>
            <person name="Bachantsang P."/>
            <person name="Baldwin J."/>
            <person name="Barry A."/>
            <person name="Bayul T."/>
            <person name="Blitshsteyn B."/>
            <person name="Bloom T."/>
            <person name="Blye J."/>
            <person name="Boguslavskiy L."/>
            <person name="Borowsky M."/>
            <person name="Boukhgalter B."/>
            <person name="Brunache A."/>
            <person name="Butler J."/>
            <person name="Calixte N."/>
            <person name="Calvo S."/>
            <person name="Camarata J."/>
            <person name="Campo K."/>
            <person name="Chang J."/>
            <person name="Cheshatsang Y."/>
            <person name="Citroen M."/>
            <person name="Collymore A."/>
            <person name="Considine T."/>
            <person name="Cook A."/>
            <person name="Cooke P."/>
            <person name="Corum B."/>
            <person name="Cuomo C."/>
            <person name="David R."/>
            <person name="Dawoe T."/>
            <person name="Degray S."/>
            <person name="Dodge S."/>
            <person name="Dooley K."/>
            <person name="Dorje P."/>
            <person name="Dorjee K."/>
            <person name="Dorris L."/>
            <person name="Duffey N."/>
            <person name="Dupes A."/>
            <person name="Elkins T."/>
            <person name="Engels R."/>
            <person name="Erickson J."/>
            <person name="Farina A."/>
            <person name="Faro S."/>
            <person name="Ferreira P."/>
            <person name="Fischer H."/>
            <person name="Fitzgerald M."/>
            <person name="Foley K."/>
            <person name="Gage D."/>
            <person name="Galagan J."/>
            <person name="Gearin G."/>
            <person name="Gnerre S."/>
            <person name="Gnirke A."/>
            <person name="Goyette A."/>
            <person name="Graham J."/>
            <person name="Grandbois E."/>
            <person name="Gyaltsen K."/>
            <person name="Hafez N."/>
            <person name="Hagopian D."/>
            <person name="Hagos B."/>
            <person name="Hall J."/>
            <person name="Hatcher B."/>
            <person name="Heller A."/>
            <person name="Higgins H."/>
            <person name="Honan T."/>
            <person name="Horn A."/>
            <person name="Houde N."/>
            <person name="Hughes L."/>
            <person name="Hulme W."/>
            <person name="Husby E."/>
            <person name="Iliev I."/>
            <person name="Jaffe D."/>
            <person name="Jones C."/>
            <person name="Kamal M."/>
            <person name="Kamat A."/>
            <person name="Kamvysselis M."/>
            <person name="Karlsson E."/>
            <person name="Kells C."/>
            <person name="Kieu A."/>
            <person name="Kisner P."/>
            <person name="Kodira C."/>
            <person name="Kulbokas E."/>
            <person name="Labutti K."/>
            <person name="Lama D."/>
            <person name="Landers T."/>
            <person name="Leger J."/>
            <person name="Levine S."/>
            <person name="Lewis D."/>
            <person name="Lewis T."/>
            <person name="Lindblad-toh K."/>
            <person name="Liu X."/>
            <person name="Lokyitsang T."/>
            <person name="Lokyitsang Y."/>
            <person name="Lucien O."/>
            <person name="Lui A."/>
            <person name="Ma L.J."/>
            <person name="Mabbitt R."/>
            <person name="Macdonald J."/>
            <person name="Maclean C."/>
            <person name="Major J."/>
            <person name="Manning J."/>
            <person name="Marabella R."/>
            <person name="Maru K."/>
            <person name="Matthews C."/>
            <person name="Mauceli E."/>
            <person name="Mccarthy M."/>
            <person name="Mcdonough S."/>
            <person name="Mcghee T."/>
            <person name="Meldrim J."/>
            <person name="Meneus L."/>
            <person name="Mesirov J."/>
            <person name="Mihalev A."/>
            <person name="Mihova T."/>
            <person name="Mikkelsen T."/>
            <person name="Mlenga V."/>
            <person name="Moru K."/>
            <person name="Mozes J."/>
            <person name="Mulrain L."/>
            <person name="Munson G."/>
            <person name="Naylor J."/>
            <person name="Newes C."/>
            <person name="Nguyen C."/>
            <person name="Nguyen N."/>
            <person name="Nguyen T."/>
            <person name="Nicol R."/>
            <person name="Nielsen C."/>
            <person name="Nizzari M."/>
            <person name="Norbu C."/>
            <person name="Norbu N."/>
            <person name="O'donnell P."/>
            <person name="Okoawo O."/>
            <person name="O'leary S."/>
            <person name="Omotosho B."/>
            <person name="O'neill K."/>
            <person name="Osman S."/>
            <person name="Parker S."/>
            <person name="Perrin D."/>
            <person name="Phunkhang P."/>
            <person name="Piqani B."/>
            <person name="Purcell S."/>
            <person name="Rachupka T."/>
            <person name="Ramasamy U."/>
            <person name="Rameau R."/>
            <person name="Ray V."/>
            <person name="Raymond C."/>
            <person name="Retta R."/>
            <person name="Richardson S."/>
            <person name="Rise C."/>
            <person name="Rodriguez J."/>
            <person name="Rogers J."/>
            <person name="Rogov P."/>
            <person name="Rutman M."/>
            <person name="Schupbach R."/>
            <person name="Seaman C."/>
            <person name="Settipalli S."/>
            <person name="Sharpe T."/>
            <person name="Sheridan J."/>
            <person name="Sherpa N."/>
            <person name="Shi J."/>
            <person name="Smirnov S."/>
            <person name="Smith C."/>
            <person name="Sougnez C."/>
            <person name="Spencer B."/>
            <person name="Stalker J."/>
            <person name="Stange-thomann N."/>
            <person name="Stavropoulos S."/>
            <person name="Stetson K."/>
            <person name="Stone C."/>
            <person name="Stone S."/>
            <person name="Stubbs M."/>
            <person name="Talamas J."/>
            <person name="Tchuinga P."/>
            <person name="Tenzing P."/>
            <person name="Tesfaye S."/>
            <person name="Theodore J."/>
            <person name="Thoulutsang Y."/>
            <person name="Topham K."/>
            <person name="Towey S."/>
            <person name="Tsamla T."/>
            <person name="Tsomo N."/>
            <person name="Vallee D."/>
            <person name="Vassiliev H."/>
            <person name="Venkataraman V."/>
            <person name="Vinson J."/>
            <person name="Vo A."/>
            <person name="Wade C."/>
            <person name="Wang S."/>
            <person name="Wangchuk T."/>
            <person name="Wangdi T."/>
            <person name="Whittaker C."/>
            <person name="Wilkinson J."/>
            <person name="Wu Y."/>
            <person name="Wyman D."/>
            <person name="Yadav S."/>
            <person name="Yang S."/>
            <person name="Yang X."/>
            <person name="Yeager S."/>
            <person name="Yee E."/>
            <person name="Young G."/>
            <person name="Zainoun J."/>
            <person name="Zembeck L."/>
            <person name="Zimmer A."/>
            <person name="Zody M."/>
            <person name="Lander E."/>
        </authorList>
    </citation>
    <scope>NUCLEOTIDE SEQUENCE [LARGE SCALE GENOMIC DNA]</scope>
</reference>
<dbReference type="InterPro" id="IPR000436">
    <property type="entry name" value="Sushi_SCR_CCP_dom"/>
</dbReference>
<dbReference type="Gene3D" id="2.10.70.10">
    <property type="entry name" value="Complement Module, domain 1"/>
    <property type="match status" value="23"/>
</dbReference>
<evidence type="ECO:0000256" key="6">
    <source>
        <dbReference type="ARBA" id="ARBA00023157"/>
    </source>
</evidence>
<comment type="subcellular location">
    <subcellularLocation>
        <location evidence="1">Secreted</location>
    </subcellularLocation>
</comment>
<feature type="domain" description="Sushi" evidence="9">
    <location>
        <begin position="779"/>
        <end position="839"/>
    </location>
</feature>
<feature type="disulfide bond" evidence="8">
    <location>
        <begin position="458"/>
        <end position="485"/>
    </location>
</feature>
<evidence type="ECO:0000256" key="8">
    <source>
        <dbReference type="PROSITE-ProRule" id="PRU00302"/>
    </source>
</evidence>
<feature type="disulfide bond" evidence="8">
    <location>
        <begin position="277"/>
        <end position="304"/>
    </location>
</feature>
<dbReference type="InterPro" id="IPR051277">
    <property type="entry name" value="SEZ6_CSMD_C4BPB_Regulators"/>
</dbReference>
<reference evidence="10" key="2">
    <citation type="submission" date="2025-08" db="UniProtKB">
        <authorList>
            <consortium name="Ensembl"/>
        </authorList>
    </citation>
    <scope>IDENTIFICATION</scope>
</reference>
<proteinExistence type="predicted"/>
<feature type="domain" description="Sushi" evidence="9">
    <location>
        <begin position="188"/>
        <end position="248"/>
    </location>
</feature>
<name>H2Z7A9_CIOSA</name>
<feature type="domain" description="Sushi" evidence="9">
    <location>
        <begin position="1145"/>
        <end position="1201"/>
    </location>
</feature>
<feature type="disulfide bond" evidence="8">
    <location>
        <begin position="97"/>
        <end position="124"/>
    </location>
</feature>
<feature type="disulfide bond" evidence="8">
    <location>
        <begin position="749"/>
        <end position="776"/>
    </location>
</feature>
<feature type="disulfide bond" evidence="8">
    <location>
        <begin position="519"/>
        <end position="546"/>
    </location>
</feature>
<protein>
    <recommendedName>
        <fullName evidence="9">Sushi domain-containing protein</fullName>
    </recommendedName>
</protein>
<evidence type="ECO:0000256" key="4">
    <source>
        <dbReference type="ARBA" id="ARBA00022729"/>
    </source>
</evidence>
<feature type="domain" description="Sushi" evidence="9">
    <location>
        <begin position="1202"/>
        <end position="1262"/>
    </location>
</feature>
<feature type="domain" description="Sushi" evidence="9">
    <location>
        <begin position="307"/>
        <end position="367"/>
    </location>
</feature>
<dbReference type="Proteomes" id="UP000007875">
    <property type="component" value="Unassembled WGS sequence"/>
</dbReference>
<dbReference type="FunFam" id="2.10.70.10:FF:000014">
    <property type="entry name" value="Membrane cofactor protein"/>
    <property type="match status" value="2"/>
</dbReference>
<feature type="disulfide bond" evidence="8">
    <location>
        <begin position="1294"/>
        <end position="1321"/>
    </location>
</feature>
<feature type="domain" description="Sushi" evidence="9">
    <location>
        <begin position="6"/>
        <end position="65"/>
    </location>
</feature>
<dbReference type="GO" id="GO:0005576">
    <property type="term" value="C:extracellular region"/>
    <property type="evidence" value="ECO:0007669"/>
    <property type="project" value="UniProtKB-SubCell"/>
</dbReference>
<feature type="domain" description="Sushi" evidence="9">
    <location>
        <begin position="1263"/>
        <end position="1323"/>
    </location>
</feature>
<feature type="disulfide bond" evidence="8">
    <location>
        <begin position="992"/>
        <end position="1019"/>
    </location>
</feature>
<feature type="domain" description="Sushi" evidence="9">
    <location>
        <begin position="1384"/>
        <end position="1445"/>
    </location>
</feature>
<feature type="domain" description="Sushi" evidence="9">
    <location>
        <begin position="368"/>
        <end position="426"/>
    </location>
</feature>
<feature type="domain" description="Sushi" evidence="9">
    <location>
        <begin position="1083"/>
        <end position="1144"/>
    </location>
</feature>
<evidence type="ECO:0000256" key="1">
    <source>
        <dbReference type="ARBA" id="ARBA00004613"/>
    </source>
</evidence>
<feature type="disulfide bond" evidence="8">
    <location>
        <begin position="1233"/>
        <end position="1260"/>
    </location>
</feature>
<evidence type="ECO:0000313" key="10">
    <source>
        <dbReference type="Ensembl" id="ENSCSAVP00000013471.1"/>
    </source>
</evidence>
<dbReference type="PANTHER" id="PTHR45656:SF4">
    <property type="entry name" value="PROTEIN CBR-CLEC-78"/>
    <property type="match status" value="1"/>
</dbReference>
<feature type="domain" description="Sushi" evidence="9">
    <location>
        <begin position="596"/>
        <end position="653"/>
    </location>
</feature>
<feature type="domain" description="Sushi" evidence="9">
    <location>
        <begin position="66"/>
        <end position="126"/>
    </location>
</feature>
<evidence type="ECO:0000313" key="11">
    <source>
        <dbReference type="Proteomes" id="UP000007875"/>
    </source>
</evidence>
<evidence type="ECO:0000259" key="9">
    <source>
        <dbReference type="PROSITE" id="PS50923"/>
    </source>
</evidence>
<accession>H2Z7A9</accession>
<feature type="disulfide bond" evidence="8">
    <location>
        <begin position="309"/>
        <end position="352"/>
    </location>
</feature>
<feature type="disulfide bond" evidence="8">
    <location>
        <begin position="429"/>
        <end position="472"/>
    </location>
</feature>
<dbReference type="GeneTree" id="ENSGT00940000163310"/>
<keyword evidence="5" id="KW-0677">Repeat</keyword>
<feature type="domain" description="Sushi" evidence="9">
    <location>
        <begin position="840"/>
        <end position="901"/>
    </location>
</feature>
<feature type="domain" description="Sushi" evidence="9">
    <location>
        <begin position="249"/>
        <end position="306"/>
    </location>
</feature>
<evidence type="ECO:0000256" key="7">
    <source>
        <dbReference type="ARBA" id="ARBA00023180"/>
    </source>
</evidence>
<evidence type="ECO:0000256" key="5">
    <source>
        <dbReference type="ARBA" id="ARBA00022737"/>
    </source>
</evidence>
<keyword evidence="2" id="KW-0964">Secreted</keyword>
<feature type="domain" description="Sushi" evidence="9">
    <location>
        <begin position="962"/>
        <end position="1021"/>
    </location>
</feature>
<dbReference type="FunFam" id="2.10.70.10:FF:000003">
    <property type="entry name" value="Versican core protein"/>
    <property type="match status" value="1"/>
</dbReference>
<keyword evidence="6 8" id="KW-1015">Disulfide bond</keyword>
<feature type="disulfide bond" evidence="8">
    <location>
        <begin position="190"/>
        <end position="233"/>
    </location>
</feature>
<keyword evidence="11" id="KW-1185">Reference proteome</keyword>
<feature type="disulfide bond" evidence="8">
    <location>
        <begin position="1024"/>
        <end position="1067"/>
    </location>
</feature>
<feature type="domain" description="Sushi" evidence="9">
    <location>
        <begin position="654"/>
        <end position="716"/>
    </location>
</feature>
<reference evidence="10" key="3">
    <citation type="submission" date="2025-09" db="UniProtKB">
        <authorList>
            <consortium name="Ensembl"/>
        </authorList>
    </citation>
    <scope>IDENTIFICATION</scope>
</reference>
<dbReference type="PANTHER" id="PTHR45656">
    <property type="entry name" value="PROTEIN CBR-CLEC-78"/>
    <property type="match status" value="1"/>
</dbReference>
<dbReference type="InterPro" id="IPR035976">
    <property type="entry name" value="Sushi/SCR/CCP_sf"/>
</dbReference>
<feature type="domain" description="Sushi" evidence="9">
    <location>
        <begin position="1022"/>
        <end position="1082"/>
    </location>
</feature>
<dbReference type="CDD" id="cd00033">
    <property type="entry name" value="CCP"/>
    <property type="match status" value="23"/>
</dbReference>
<feature type="disulfide bond" evidence="8">
    <location>
        <begin position="158"/>
        <end position="185"/>
    </location>
</feature>
<dbReference type="Pfam" id="PF00084">
    <property type="entry name" value="Sushi"/>
    <property type="match status" value="23"/>
</dbReference>
<feature type="domain" description="Sushi" evidence="9">
    <location>
        <begin position="717"/>
        <end position="778"/>
    </location>
</feature>
<feature type="disulfide bond" evidence="8">
    <location>
        <begin position="1204"/>
        <end position="1247"/>
    </location>
</feature>
<keyword evidence="7" id="KW-0325">Glycoprotein</keyword>
<feature type="domain" description="Sushi" evidence="9">
    <location>
        <begin position="1324"/>
        <end position="1383"/>
    </location>
</feature>
<feature type="domain" description="Sushi" evidence="9">
    <location>
        <begin position="902"/>
        <end position="961"/>
    </location>
</feature>
<feature type="disulfide bond" evidence="8">
    <location>
        <begin position="810"/>
        <end position="837"/>
    </location>
</feature>
<feature type="disulfide bond" evidence="8">
    <location>
        <begin position="68"/>
        <end position="111"/>
    </location>
</feature>
<sequence>TRFLVITCTAPPVPDNALLTSSPRVQWAFNNEARYRCNVGYTMVGDATSVCLESGLWSPQPTCNVIICPTPSNPTNGDVTSEVVAPYLLGATVEYSCDSGFSLHGSASATCMETGLWSSPEPTCRGTECRPVTAPVNGAMSPSNQGTWFAGQSVRYSCNRGYVVTGSSVIVCQTDGTWSSDEPTCTAIVCSRPGRVENGGYTLTTATSILVGTRAVYHCNSGYEAVGDRIITCLNTGEWSSSSPICREILCPSLSQPTQGSVVVTSRSVQGVATYSCNTGYRLDGPQVITCFSNGRWSNTPPTCVGITCLQLPSLDNGSFFPELQRPYDVNSVVRYRCDNGYQLSGGPVIRCNSDGLWSEQPPTCTEIKCRDPLEINHGIFNPLPSYYIGSRVSYRCNPGYQLQGDETIICENNGEWSSTEPTCNGVQCGRPARINDGTYRLSSSSSIVVGVSVVYQCNTGYRMVGSASATCLNTGLWSEVPPACTEITCDELPSLDNGSFFPELQRPYDVNSVVRYRCDNGYQLSGGPVIRCNPDGLWSEQPPTCTGMECSTAPYVVVQHCCILLQHWIQIDWGQQFKLHELRTMVIHTSHLSRLIIPAPNRGSVSSTSSSPFLLGNTVTYTCNDGYTVRGFTSATCQENGFWTSGTPLCIVIQCTDPVQIDNGRIVFTFAGTIGFIRGSVVRYRCNHGFEMEGANELTCSETGQWSSEFPTCNAVRCLQPNIPTNGRLTDRIIFTHYEVGSSVAFECRPGYEIVGVRSITCEDSGQWSDTEPTCRVITCEDRTAPSQGTISTTSTKPFTLGNTVSYTCNNGYQLSGSNTAECQQNGRWSAPPPACRAIECGEPDQVSNARIIFTFKGTDAYIPGSFVRYSCLTGYSMIGAGQVTCQNSGQWSAFPTCEEIKCRDIRRPQSGSYESSASSNIVGAVVTFECISGYSLVGESSITCLDTALWSNSEPTCRGSSCSTPPNTDADIRAGEKTQYIVGDVITYACGVGLEMIGSNRITCQASGQWTSLPPTCSEVACEELALIQNGRHQSSKIARYSVNDVVTYSCNDGYLVSGSSVLTCTTDGSWDNVPPQCIGPACGLPPTVLQATYSPSNRQRYAKDSVVTYSCKSGYRITGDGTVTCQQDGSWIPAQLPTCQGDCMNPNQGFYTPRSAPRWYVGITIQFQCNQGYRIVGESTATCQNNGHWSLQNPTCTGISCNRPGLPHRGSLDDGGKTTWVVGDIVTYSCDGGYALLGQRRARCMDTGQWSSQPPTCRVITCPVPTPPTRGSVAPSNQFRYRFGEVITYSCIPGYQVVGNAQASCMDNGEWSHPVPRCDVPVCRPITRPTHGSFSSTDLVWRVGTEVTFQCSNGYSLVGSATITCQTGAVWTDRIPACHVVTCEEPLSPAHGSFSPLSVSGPRGYNDAVTYHCYDGFILEGASSAVCQQNGEWSNPPPTCRRQCIF</sequence>
<feature type="disulfide bond" evidence="8">
    <location>
        <begin position="219"/>
        <end position="246"/>
    </location>
</feature>
<organism evidence="10 11">
    <name type="scientific">Ciona savignyi</name>
    <name type="common">Pacific transparent sea squirt</name>
    <dbReference type="NCBI Taxonomy" id="51511"/>
    <lineage>
        <taxon>Eukaryota</taxon>
        <taxon>Metazoa</taxon>
        <taxon>Chordata</taxon>
        <taxon>Tunicata</taxon>
        <taxon>Ascidiacea</taxon>
        <taxon>Phlebobranchia</taxon>
        <taxon>Cionidae</taxon>
        <taxon>Ciona</taxon>
    </lineage>
</organism>
<keyword evidence="3 8" id="KW-0768">Sushi</keyword>
<feature type="disulfide bond" evidence="8">
    <location>
        <begin position="338"/>
        <end position="365"/>
    </location>
</feature>
<feature type="disulfide bond" evidence="8">
    <location>
        <begin position="1172"/>
        <end position="1199"/>
    </location>
</feature>
<dbReference type="PROSITE" id="PS50923">
    <property type="entry name" value="SUSHI"/>
    <property type="match status" value="23"/>
</dbReference>
<feature type="disulfide bond" evidence="8">
    <location>
        <begin position="1354"/>
        <end position="1381"/>
    </location>
</feature>
<feature type="disulfide bond" evidence="8">
    <location>
        <begin position="1416"/>
        <end position="1443"/>
    </location>
</feature>
<feature type="domain" description="Sushi" evidence="9">
    <location>
        <begin position="427"/>
        <end position="487"/>
    </location>
</feature>
<feature type="disulfide bond" evidence="8">
    <location>
        <begin position="1053"/>
        <end position="1080"/>
    </location>
</feature>
<feature type="disulfide bond" evidence="8">
    <location>
        <begin position="624"/>
        <end position="651"/>
    </location>
</feature>
<comment type="caution">
    <text evidence="8">Lacks conserved residue(s) required for the propagation of feature annotation.</text>
</comment>
<dbReference type="SUPFAM" id="SSF57535">
    <property type="entry name" value="Complement control module/SCR domain"/>
    <property type="match status" value="23"/>
</dbReference>
<feature type="domain" description="Sushi" evidence="9">
    <location>
        <begin position="127"/>
        <end position="187"/>
    </location>
</feature>
<feature type="disulfide bond" evidence="8">
    <location>
        <begin position="932"/>
        <end position="959"/>
    </location>
</feature>
<feature type="disulfide bond" evidence="8">
    <location>
        <begin position="1085"/>
        <end position="1128"/>
    </location>
</feature>